<evidence type="ECO:0000313" key="14">
    <source>
        <dbReference type="EMBL" id="KAF2203670.1"/>
    </source>
</evidence>
<feature type="binding site" evidence="9">
    <location>
        <position position="189"/>
    </location>
    <ligand>
        <name>Ca(2+)</name>
        <dbReference type="ChEBI" id="CHEBI:29108"/>
        <label>2</label>
    </ligand>
</feature>
<evidence type="ECO:0000256" key="5">
    <source>
        <dbReference type="ARBA" id="ARBA00023002"/>
    </source>
</evidence>
<dbReference type="Gene3D" id="1.10.420.10">
    <property type="entry name" value="Peroxidase, domain 2"/>
    <property type="match status" value="1"/>
</dbReference>
<protein>
    <recommendedName>
        <fullName evidence="12">Peroxidase</fullName>
        <ecNumber evidence="12">1.11.1.-</ecNumber>
    </recommendedName>
</protein>
<dbReference type="SUPFAM" id="SSF48113">
    <property type="entry name" value="Heme-dependent peroxidases"/>
    <property type="match status" value="1"/>
</dbReference>
<feature type="binding site" evidence="9">
    <location>
        <position position="85"/>
    </location>
    <ligand>
        <name>Ca(2+)</name>
        <dbReference type="ChEBI" id="CHEBI:29108"/>
        <label>1</label>
    </ligand>
</feature>
<feature type="site" description="Transition state stabilizer" evidence="10">
    <location>
        <position position="71"/>
    </location>
</feature>
<evidence type="ECO:0000256" key="2">
    <source>
        <dbReference type="ARBA" id="ARBA00022559"/>
    </source>
</evidence>
<dbReference type="InterPro" id="IPR001621">
    <property type="entry name" value="Ligninase"/>
</dbReference>
<evidence type="ECO:0000256" key="1">
    <source>
        <dbReference type="ARBA" id="ARBA00006089"/>
    </source>
</evidence>
<evidence type="ECO:0000256" key="4">
    <source>
        <dbReference type="ARBA" id="ARBA00022723"/>
    </source>
</evidence>
<keyword evidence="2 12" id="KW-0575">Peroxidase</keyword>
<dbReference type="PROSITE" id="PS00436">
    <property type="entry name" value="PEROXIDASE_2"/>
    <property type="match status" value="1"/>
</dbReference>
<dbReference type="EC" id="1.11.1.-" evidence="12"/>
<feature type="chain" id="PRO_5040529711" description="Peroxidase" evidence="12">
    <location>
        <begin position="20"/>
        <end position="303"/>
    </location>
</feature>
<keyword evidence="3 9" id="KW-0349">Heme</keyword>
<dbReference type="Proteomes" id="UP000799536">
    <property type="component" value="Unassembled WGS sequence"/>
</dbReference>
<keyword evidence="7" id="KW-0325">Glycoprotein</keyword>
<feature type="binding site" evidence="9">
    <location>
        <position position="206"/>
    </location>
    <ligand>
        <name>Ca(2+)</name>
        <dbReference type="ChEBI" id="CHEBI:29108"/>
        <label>2</label>
    </ligand>
</feature>
<sequence>MHLLIPLVPVLLLTTTAHSFHISSILSSLSSPLSRRQSSSCPQVWTNISKSLTNEFLSNGQCNDAARAAIRAAFHDCFNGACDGSLILANECSNSENRGLSGICGTLGSMAEINNVGVADLIQFAAAHAIKTCPQGPSIPVYIGRKDSSTASPTGILPSGTASGDSLLELFESKGFSATELAALIGAHTAARQFNADASRAGAALDSTPGEWDVKYYSETLKHSSPFTLQADRNLAEHAVVGKSFRSFSGNQAGWNAAFVPAMSKLSLMGVDAAGLIDCTFALPSGTKKRDIKRASVFDRLHW</sequence>
<accession>A0A9P4JR56</accession>
<evidence type="ECO:0000313" key="15">
    <source>
        <dbReference type="Proteomes" id="UP000799536"/>
    </source>
</evidence>
<evidence type="ECO:0000256" key="6">
    <source>
        <dbReference type="ARBA" id="ARBA00023004"/>
    </source>
</evidence>
<evidence type="ECO:0000259" key="13">
    <source>
        <dbReference type="PROSITE" id="PS50873"/>
    </source>
</evidence>
<evidence type="ECO:0000256" key="12">
    <source>
        <dbReference type="RuleBase" id="RU363051"/>
    </source>
</evidence>
<gene>
    <name evidence="14" type="ORF">GQ43DRAFT_469755</name>
</gene>
<dbReference type="PANTHER" id="PTHR31356:SF66">
    <property type="entry name" value="CATALASE-PEROXIDASE"/>
    <property type="match status" value="1"/>
</dbReference>
<reference evidence="14" key="1">
    <citation type="journal article" date="2020" name="Stud. Mycol.">
        <title>101 Dothideomycetes genomes: a test case for predicting lifestyles and emergence of pathogens.</title>
        <authorList>
            <person name="Haridas S."/>
            <person name="Albert R."/>
            <person name="Binder M."/>
            <person name="Bloem J."/>
            <person name="Labutti K."/>
            <person name="Salamov A."/>
            <person name="Andreopoulos B."/>
            <person name="Baker S."/>
            <person name="Barry K."/>
            <person name="Bills G."/>
            <person name="Bluhm B."/>
            <person name="Cannon C."/>
            <person name="Castanera R."/>
            <person name="Culley D."/>
            <person name="Daum C."/>
            <person name="Ezra D."/>
            <person name="Gonzalez J."/>
            <person name="Henrissat B."/>
            <person name="Kuo A."/>
            <person name="Liang C."/>
            <person name="Lipzen A."/>
            <person name="Lutzoni F."/>
            <person name="Magnuson J."/>
            <person name="Mondo S."/>
            <person name="Nolan M."/>
            <person name="Ohm R."/>
            <person name="Pangilinan J."/>
            <person name="Park H.-J."/>
            <person name="Ramirez L."/>
            <person name="Alfaro M."/>
            <person name="Sun H."/>
            <person name="Tritt A."/>
            <person name="Yoshinaga Y."/>
            <person name="Zwiers L.-H."/>
            <person name="Turgeon B."/>
            <person name="Goodwin S."/>
            <person name="Spatafora J."/>
            <person name="Crous P."/>
            <person name="Grigoriev I."/>
        </authorList>
    </citation>
    <scope>NUCLEOTIDE SEQUENCE</scope>
    <source>
        <strain evidence="14">ATCC 74209</strain>
    </source>
</reference>
<proteinExistence type="inferred from homology"/>
<feature type="binding site" evidence="9">
    <location>
        <position position="213"/>
    </location>
    <ligand>
        <name>Ca(2+)</name>
        <dbReference type="ChEBI" id="CHEBI:29108"/>
        <label>2</label>
    </ligand>
</feature>
<comment type="cofactor">
    <cofactor evidence="9 12">
        <name>Ca(2+)</name>
        <dbReference type="ChEBI" id="CHEBI:29108"/>
    </cofactor>
    <text evidence="9 12">Binds 2 calcium ions per subunit.</text>
</comment>
<dbReference type="GO" id="GO:0046872">
    <property type="term" value="F:metal ion binding"/>
    <property type="evidence" value="ECO:0007669"/>
    <property type="project" value="UniProtKB-UniRule"/>
</dbReference>
<name>A0A9P4JR56_9PLEO</name>
<evidence type="ECO:0000256" key="11">
    <source>
        <dbReference type="PIRSR" id="PIRSR601621-4"/>
    </source>
</evidence>
<feature type="binding site" evidence="9">
    <location>
        <position position="208"/>
    </location>
    <ligand>
        <name>Ca(2+)</name>
        <dbReference type="ChEBI" id="CHEBI:29108"/>
        <label>2</label>
    </ligand>
</feature>
<dbReference type="Gene3D" id="1.10.520.10">
    <property type="match status" value="1"/>
</dbReference>
<dbReference type="InterPro" id="IPR002016">
    <property type="entry name" value="Haem_peroxidase"/>
</dbReference>
<dbReference type="InterPro" id="IPR044831">
    <property type="entry name" value="Ccp1-like"/>
</dbReference>
<evidence type="ECO:0000256" key="8">
    <source>
        <dbReference type="PIRSR" id="PIRSR601621-1"/>
    </source>
</evidence>
<keyword evidence="6 9" id="KW-0408">Iron</keyword>
<evidence type="ECO:0000256" key="7">
    <source>
        <dbReference type="ARBA" id="ARBA00023180"/>
    </source>
</evidence>
<keyword evidence="5 12" id="KW-0560">Oxidoreductase</keyword>
<dbReference type="GO" id="GO:0004601">
    <property type="term" value="F:peroxidase activity"/>
    <property type="evidence" value="ECO:0007669"/>
    <property type="project" value="UniProtKB-KW"/>
</dbReference>
<keyword evidence="4 9" id="KW-0479">Metal-binding</keyword>
<comment type="cofactor">
    <cofactor evidence="9">
        <name>heme b</name>
        <dbReference type="ChEBI" id="CHEBI:60344"/>
    </cofactor>
    <text evidence="9">Binds 1 heme b (iron(II)-protoporphyrin IX) group per subunit.</text>
</comment>
<feature type="binding site" evidence="9">
    <location>
        <position position="76"/>
    </location>
    <ligand>
        <name>Ca(2+)</name>
        <dbReference type="ChEBI" id="CHEBI:29108"/>
        <label>1</label>
    </ligand>
</feature>
<feature type="active site" description="Proton acceptor" evidence="8">
    <location>
        <position position="75"/>
    </location>
</feature>
<keyword evidence="9 12" id="KW-0106">Calcium</keyword>
<evidence type="ECO:0000256" key="10">
    <source>
        <dbReference type="PIRSR" id="PIRSR601621-3"/>
    </source>
</evidence>
<dbReference type="PANTHER" id="PTHR31356">
    <property type="entry name" value="THYLAKOID LUMENAL 29 KDA PROTEIN, CHLOROPLASTIC-RELATED"/>
    <property type="match status" value="1"/>
</dbReference>
<evidence type="ECO:0000256" key="3">
    <source>
        <dbReference type="ARBA" id="ARBA00022617"/>
    </source>
</evidence>
<keyword evidence="12" id="KW-0732">Signal</keyword>
<dbReference type="GO" id="GO:0000302">
    <property type="term" value="P:response to reactive oxygen species"/>
    <property type="evidence" value="ECO:0007669"/>
    <property type="project" value="TreeGrafter"/>
</dbReference>
<dbReference type="OrthoDB" id="2113341at2759"/>
<comment type="caution">
    <text evidence="14">The sequence shown here is derived from an EMBL/GenBank/DDBJ whole genome shotgun (WGS) entry which is preliminary data.</text>
</comment>
<dbReference type="PRINTS" id="PR00458">
    <property type="entry name" value="PEROXIDASE"/>
</dbReference>
<dbReference type="EMBL" id="ML993896">
    <property type="protein sequence ID" value="KAF2203670.1"/>
    <property type="molecule type" value="Genomic_DNA"/>
</dbReference>
<organism evidence="14 15">
    <name type="scientific">Delitschia confertaspora ATCC 74209</name>
    <dbReference type="NCBI Taxonomy" id="1513339"/>
    <lineage>
        <taxon>Eukaryota</taxon>
        <taxon>Fungi</taxon>
        <taxon>Dikarya</taxon>
        <taxon>Ascomycota</taxon>
        <taxon>Pezizomycotina</taxon>
        <taxon>Dothideomycetes</taxon>
        <taxon>Pleosporomycetidae</taxon>
        <taxon>Pleosporales</taxon>
        <taxon>Delitschiaceae</taxon>
        <taxon>Delitschia</taxon>
    </lineage>
</organism>
<dbReference type="InterPro" id="IPR010255">
    <property type="entry name" value="Haem_peroxidase_sf"/>
</dbReference>
<dbReference type="PRINTS" id="PR00462">
    <property type="entry name" value="LIGNINASE"/>
</dbReference>
<dbReference type="GO" id="GO:0020037">
    <property type="term" value="F:heme binding"/>
    <property type="evidence" value="ECO:0007669"/>
    <property type="project" value="UniProtKB-UniRule"/>
</dbReference>
<dbReference type="Pfam" id="PF00141">
    <property type="entry name" value="peroxidase"/>
    <property type="match status" value="1"/>
</dbReference>
<feature type="disulfide bond" evidence="11">
    <location>
        <begin position="62"/>
        <end position="133"/>
    </location>
</feature>
<comment type="similarity">
    <text evidence="1 12">Belongs to the peroxidase family. Ligninase subfamily.</text>
</comment>
<evidence type="ECO:0000256" key="9">
    <source>
        <dbReference type="PIRSR" id="PIRSR601621-2"/>
    </source>
</evidence>
<dbReference type="GO" id="GO:0042744">
    <property type="term" value="P:hydrogen peroxide catabolic process"/>
    <property type="evidence" value="ECO:0007669"/>
    <property type="project" value="TreeGrafter"/>
</dbReference>
<feature type="binding site" evidence="9">
    <location>
        <position position="83"/>
    </location>
    <ligand>
        <name>Ca(2+)</name>
        <dbReference type="ChEBI" id="CHEBI:29108"/>
        <label>1</label>
    </ligand>
</feature>
<keyword evidence="11" id="KW-1015">Disulfide bond</keyword>
<dbReference type="GO" id="GO:0034599">
    <property type="term" value="P:cellular response to oxidative stress"/>
    <property type="evidence" value="ECO:0007669"/>
    <property type="project" value="InterPro"/>
</dbReference>
<dbReference type="InterPro" id="IPR019794">
    <property type="entry name" value="Peroxidases_AS"/>
</dbReference>
<dbReference type="PROSITE" id="PS50873">
    <property type="entry name" value="PEROXIDASE_4"/>
    <property type="match status" value="1"/>
</dbReference>
<dbReference type="AlphaFoldDB" id="A0A9P4JR56"/>
<feature type="domain" description="Plant heme peroxidase family profile" evidence="13">
    <location>
        <begin position="28"/>
        <end position="294"/>
    </location>
</feature>
<feature type="signal peptide" evidence="12">
    <location>
        <begin position="1"/>
        <end position="19"/>
    </location>
</feature>
<feature type="binding site" description="axial binding residue" evidence="9">
    <location>
        <position position="188"/>
    </location>
    <ligand>
        <name>heme b</name>
        <dbReference type="ChEBI" id="CHEBI:60344"/>
    </ligand>
    <ligandPart>
        <name>Fe</name>
        <dbReference type="ChEBI" id="CHEBI:18248"/>
    </ligandPart>
</feature>
<keyword evidence="15" id="KW-1185">Reference proteome</keyword>